<dbReference type="Pfam" id="PF11160">
    <property type="entry name" value="Hva1_TUDOR"/>
    <property type="match status" value="1"/>
</dbReference>
<sequence length="113" mass="12460">MTEETEALVQRWILAFCEIPIIIDPTLMRLVLDGPDAMNRRADLTGKTFKAGDTVEWEHSQGTTRGKVVRKLTKPASIKGHKVAASPDNPEYLVESDKTGARAAHKPDALHKA</sequence>
<dbReference type="EMBL" id="JACHOR010000001">
    <property type="protein sequence ID" value="MBB5744972.1"/>
    <property type="molecule type" value="Genomic_DNA"/>
</dbReference>
<proteinExistence type="predicted"/>
<protein>
    <recommendedName>
        <fullName evidence="2">Hypervirulence associated protein TUDOR domain-containing protein</fullName>
    </recommendedName>
</protein>
<comment type="caution">
    <text evidence="3">The sequence shown here is derived from an EMBL/GenBank/DDBJ whole genome shotgun (WGS) entry which is preliminary data.</text>
</comment>
<evidence type="ECO:0000256" key="1">
    <source>
        <dbReference type="SAM" id="MobiDB-lite"/>
    </source>
</evidence>
<dbReference type="Gene3D" id="2.30.30.1060">
    <property type="match status" value="1"/>
</dbReference>
<evidence type="ECO:0000313" key="4">
    <source>
        <dbReference type="Proteomes" id="UP000545037"/>
    </source>
</evidence>
<dbReference type="InterPro" id="IPR021331">
    <property type="entry name" value="Hva1_TUDOR"/>
</dbReference>
<feature type="region of interest" description="Disordered" evidence="1">
    <location>
        <begin position="78"/>
        <end position="113"/>
    </location>
</feature>
<dbReference type="RefSeq" id="WP_246347640.1">
    <property type="nucleotide sequence ID" value="NZ_JACHOR010000001.1"/>
</dbReference>
<evidence type="ECO:0000313" key="3">
    <source>
        <dbReference type="EMBL" id="MBB5744972.1"/>
    </source>
</evidence>
<dbReference type="Proteomes" id="UP000545037">
    <property type="component" value="Unassembled WGS sequence"/>
</dbReference>
<evidence type="ECO:0000259" key="2">
    <source>
        <dbReference type="Pfam" id="PF11160"/>
    </source>
</evidence>
<feature type="compositionally biased region" description="Basic and acidic residues" evidence="1">
    <location>
        <begin position="95"/>
        <end position="113"/>
    </location>
</feature>
<feature type="domain" description="Hypervirulence associated protein TUDOR" evidence="2">
    <location>
        <begin position="52"/>
        <end position="110"/>
    </location>
</feature>
<keyword evidence="4" id="KW-1185">Reference proteome</keyword>
<gene>
    <name evidence="3" type="ORF">GGR13_000544</name>
</gene>
<accession>A0A7W9FD79</accession>
<reference evidence="3 4" key="1">
    <citation type="submission" date="2020-08" db="EMBL/GenBank/DDBJ databases">
        <title>Genomic Encyclopedia of Type Strains, Phase IV (KMG-IV): sequencing the most valuable type-strain genomes for metagenomic binning, comparative biology and taxonomic classification.</title>
        <authorList>
            <person name="Goeker M."/>
        </authorList>
    </citation>
    <scope>NUCLEOTIDE SEQUENCE [LARGE SCALE GENOMIC DNA]</scope>
    <source>
        <strain evidence="3 4">DSM 4737</strain>
    </source>
</reference>
<dbReference type="AlphaFoldDB" id="A0A7W9FD79"/>
<organism evidence="3 4">
    <name type="scientific">Brevundimonas variabilis</name>
    <dbReference type="NCBI Taxonomy" id="74312"/>
    <lineage>
        <taxon>Bacteria</taxon>
        <taxon>Pseudomonadati</taxon>
        <taxon>Pseudomonadota</taxon>
        <taxon>Alphaproteobacteria</taxon>
        <taxon>Caulobacterales</taxon>
        <taxon>Caulobacteraceae</taxon>
        <taxon>Brevundimonas</taxon>
    </lineage>
</organism>
<name>A0A7W9FD79_9CAUL</name>